<keyword evidence="2" id="KW-1185">Reference proteome</keyword>
<proteinExistence type="predicted"/>
<dbReference type="AlphaFoldDB" id="A0AAV5JDS8"/>
<accession>A0AAV5JDS8</accession>
<organism evidence="1 2">
    <name type="scientific">Rubroshorea leprosula</name>
    <dbReference type="NCBI Taxonomy" id="152421"/>
    <lineage>
        <taxon>Eukaryota</taxon>
        <taxon>Viridiplantae</taxon>
        <taxon>Streptophyta</taxon>
        <taxon>Embryophyta</taxon>
        <taxon>Tracheophyta</taxon>
        <taxon>Spermatophyta</taxon>
        <taxon>Magnoliopsida</taxon>
        <taxon>eudicotyledons</taxon>
        <taxon>Gunneridae</taxon>
        <taxon>Pentapetalae</taxon>
        <taxon>rosids</taxon>
        <taxon>malvids</taxon>
        <taxon>Malvales</taxon>
        <taxon>Dipterocarpaceae</taxon>
        <taxon>Rubroshorea</taxon>
    </lineage>
</organism>
<gene>
    <name evidence="1" type="ORF">SLEP1_g22940</name>
</gene>
<dbReference type="EMBL" id="BPVZ01000035">
    <property type="protein sequence ID" value="GKV11712.1"/>
    <property type="molecule type" value="Genomic_DNA"/>
</dbReference>
<comment type="caution">
    <text evidence="1">The sequence shown here is derived from an EMBL/GenBank/DDBJ whole genome shotgun (WGS) entry which is preliminary data.</text>
</comment>
<evidence type="ECO:0000313" key="2">
    <source>
        <dbReference type="Proteomes" id="UP001054252"/>
    </source>
</evidence>
<protein>
    <submittedName>
        <fullName evidence="1">Uncharacterized protein</fullName>
    </submittedName>
</protein>
<sequence>MNVSLKAINAPQGFSSKGPTSGLCKLAEVKIRAREHFEVIYNNSDNVNNMVGYMFLQVGLEVARVSCGGRVHGRMTAWKSCLY</sequence>
<reference evidence="1 2" key="1">
    <citation type="journal article" date="2021" name="Commun. Biol.">
        <title>The genome of Shorea leprosula (Dipterocarpaceae) highlights the ecological relevance of drought in aseasonal tropical rainforests.</title>
        <authorList>
            <person name="Ng K.K.S."/>
            <person name="Kobayashi M.J."/>
            <person name="Fawcett J.A."/>
            <person name="Hatakeyama M."/>
            <person name="Paape T."/>
            <person name="Ng C.H."/>
            <person name="Ang C.C."/>
            <person name="Tnah L.H."/>
            <person name="Lee C.T."/>
            <person name="Nishiyama T."/>
            <person name="Sese J."/>
            <person name="O'Brien M.J."/>
            <person name="Copetti D."/>
            <person name="Mohd Noor M.I."/>
            <person name="Ong R.C."/>
            <person name="Putra M."/>
            <person name="Sireger I.Z."/>
            <person name="Indrioko S."/>
            <person name="Kosugi Y."/>
            <person name="Izuno A."/>
            <person name="Isagi Y."/>
            <person name="Lee S.L."/>
            <person name="Shimizu K.K."/>
        </authorList>
    </citation>
    <scope>NUCLEOTIDE SEQUENCE [LARGE SCALE GENOMIC DNA]</scope>
    <source>
        <strain evidence="1">214</strain>
    </source>
</reference>
<evidence type="ECO:0000313" key="1">
    <source>
        <dbReference type="EMBL" id="GKV11712.1"/>
    </source>
</evidence>
<dbReference type="Proteomes" id="UP001054252">
    <property type="component" value="Unassembled WGS sequence"/>
</dbReference>
<name>A0AAV5JDS8_9ROSI</name>